<keyword evidence="8 10" id="KW-0482">Metalloprotease</keyword>
<dbReference type="InterPro" id="IPR001915">
    <property type="entry name" value="Peptidase_M48"/>
</dbReference>
<protein>
    <submittedName>
        <fullName evidence="13">Zn-dependent protease with chaperone function</fullName>
    </submittedName>
</protein>
<evidence type="ECO:0000256" key="7">
    <source>
        <dbReference type="ARBA" id="ARBA00022989"/>
    </source>
</evidence>
<feature type="domain" description="Peptidase M48" evidence="12">
    <location>
        <begin position="130"/>
        <end position="213"/>
    </location>
</feature>
<evidence type="ECO:0000256" key="10">
    <source>
        <dbReference type="RuleBase" id="RU003983"/>
    </source>
</evidence>
<dbReference type="CDD" id="cd07325">
    <property type="entry name" value="M48_Ste24p_like"/>
    <property type="match status" value="1"/>
</dbReference>
<dbReference type="AlphaFoldDB" id="A0A852TSW9"/>
<evidence type="ECO:0000259" key="12">
    <source>
        <dbReference type="Pfam" id="PF01435"/>
    </source>
</evidence>
<sequence>MAHAMTPGGEGDSARFPYGPPCEPARFPQGYPPGALYRPHPAPAPLASVHAAPDDERPRGVRHRWESPLLAAAIAVTAGAVALLGLLLWTRPGVPPIGALVLLGVPLAYWLARGLLHAARRAQGIKVSPTQFPEAHRMVRELSVQMGLHRAPEAYVLLGNGVVSTAASGHGFRRYVVVHSDLFEVGGRLRDPEALRFLIAHELGHIAAGHTAYWRQVATSVATVVPVLGSSLSRAMEYTADNHAYAHCPEGAHGIRVLAGGKYLYPHVNLGEMADRARTERGFFLFLHNLLARHPTHIKRMAAIRDRGRPGRVFH</sequence>
<keyword evidence="1" id="KW-1003">Cell membrane</keyword>
<name>A0A852TSW9_9ACTN</name>
<evidence type="ECO:0000256" key="6">
    <source>
        <dbReference type="ARBA" id="ARBA00022833"/>
    </source>
</evidence>
<evidence type="ECO:0000256" key="8">
    <source>
        <dbReference type="ARBA" id="ARBA00023049"/>
    </source>
</evidence>
<evidence type="ECO:0000313" key="14">
    <source>
        <dbReference type="Proteomes" id="UP000589036"/>
    </source>
</evidence>
<dbReference type="RefSeq" id="WP_312862991.1">
    <property type="nucleotide sequence ID" value="NZ_BAAAYY010000005.1"/>
</dbReference>
<dbReference type="InterPro" id="IPR050083">
    <property type="entry name" value="HtpX_protease"/>
</dbReference>
<dbReference type="Pfam" id="PF01435">
    <property type="entry name" value="Peptidase_M48"/>
    <property type="match status" value="2"/>
</dbReference>
<comment type="similarity">
    <text evidence="10">Belongs to the peptidase M48 family.</text>
</comment>
<proteinExistence type="inferred from homology"/>
<keyword evidence="7 11" id="KW-1133">Transmembrane helix</keyword>
<dbReference type="PANTHER" id="PTHR43221">
    <property type="entry name" value="PROTEASE HTPX"/>
    <property type="match status" value="1"/>
</dbReference>
<comment type="caution">
    <text evidence="13">The sequence shown here is derived from an EMBL/GenBank/DDBJ whole genome shotgun (WGS) entry which is preliminary data.</text>
</comment>
<keyword evidence="2 10" id="KW-0645">Protease</keyword>
<reference evidence="13 14" key="1">
    <citation type="submission" date="2020-07" db="EMBL/GenBank/DDBJ databases">
        <title>Sequencing the genomes of 1000 actinobacteria strains.</title>
        <authorList>
            <person name="Klenk H.-P."/>
        </authorList>
    </citation>
    <scope>NUCLEOTIDE SEQUENCE [LARGE SCALE GENOMIC DNA]</scope>
    <source>
        <strain evidence="13 14">CXB654</strain>
    </source>
</reference>
<keyword evidence="9 11" id="KW-0472">Membrane</keyword>
<keyword evidence="3 11" id="KW-0812">Transmembrane</keyword>
<keyword evidence="6 10" id="KW-0862">Zinc</keyword>
<comment type="cofactor">
    <cofactor evidence="10">
        <name>Zn(2+)</name>
        <dbReference type="ChEBI" id="CHEBI:29105"/>
    </cofactor>
    <text evidence="10">Binds 1 zinc ion per subunit.</text>
</comment>
<evidence type="ECO:0000256" key="2">
    <source>
        <dbReference type="ARBA" id="ARBA00022670"/>
    </source>
</evidence>
<evidence type="ECO:0000313" key="13">
    <source>
        <dbReference type="EMBL" id="NYE45060.1"/>
    </source>
</evidence>
<dbReference type="Proteomes" id="UP000589036">
    <property type="component" value="Unassembled WGS sequence"/>
</dbReference>
<evidence type="ECO:0000256" key="3">
    <source>
        <dbReference type="ARBA" id="ARBA00022692"/>
    </source>
</evidence>
<feature type="transmembrane region" description="Helical" evidence="11">
    <location>
        <begin position="96"/>
        <end position="116"/>
    </location>
</feature>
<dbReference type="Gene3D" id="3.30.2010.10">
    <property type="entry name" value="Metalloproteases ('zincins'), catalytic domain"/>
    <property type="match status" value="1"/>
</dbReference>
<evidence type="ECO:0000256" key="11">
    <source>
        <dbReference type="SAM" id="Phobius"/>
    </source>
</evidence>
<keyword evidence="14" id="KW-1185">Reference proteome</keyword>
<dbReference type="GO" id="GO:0046872">
    <property type="term" value="F:metal ion binding"/>
    <property type="evidence" value="ECO:0007669"/>
    <property type="project" value="UniProtKB-KW"/>
</dbReference>
<evidence type="ECO:0000256" key="4">
    <source>
        <dbReference type="ARBA" id="ARBA00022723"/>
    </source>
</evidence>
<evidence type="ECO:0000256" key="1">
    <source>
        <dbReference type="ARBA" id="ARBA00022475"/>
    </source>
</evidence>
<accession>A0A852TSW9</accession>
<feature type="transmembrane region" description="Helical" evidence="11">
    <location>
        <begin position="69"/>
        <end position="90"/>
    </location>
</feature>
<feature type="domain" description="Peptidase M48" evidence="12">
    <location>
        <begin position="217"/>
        <end position="307"/>
    </location>
</feature>
<evidence type="ECO:0000256" key="5">
    <source>
        <dbReference type="ARBA" id="ARBA00022801"/>
    </source>
</evidence>
<dbReference type="PANTHER" id="PTHR43221:SF2">
    <property type="entry name" value="PROTEASE HTPX HOMOLOG"/>
    <property type="match status" value="1"/>
</dbReference>
<dbReference type="GO" id="GO:0006508">
    <property type="term" value="P:proteolysis"/>
    <property type="evidence" value="ECO:0007669"/>
    <property type="project" value="UniProtKB-KW"/>
</dbReference>
<dbReference type="EMBL" id="JACCCC010000001">
    <property type="protein sequence ID" value="NYE45060.1"/>
    <property type="molecule type" value="Genomic_DNA"/>
</dbReference>
<organism evidence="13 14">
    <name type="scientific">Spinactinospora alkalitolerans</name>
    <dbReference type="NCBI Taxonomy" id="687207"/>
    <lineage>
        <taxon>Bacteria</taxon>
        <taxon>Bacillati</taxon>
        <taxon>Actinomycetota</taxon>
        <taxon>Actinomycetes</taxon>
        <taxon>Streptosporangiales</taxon>
        <taxon>Nocardiopsidaceae</taxon>
        <taxon>Spinactinospora</taxon>
    </lineage>
</organism>
<dbReference type="GO" id="GO:0004222">
    <property type="term" value="F:metalloendopeptidase activity"/>
    <property type="evidence" value="ECO:0007669"/>
    <property type="project" value="InterPro"/>
</dbReference>
<keyword evidence="5 10" id="KW-0378">Hydrolase</keyword>
<gene>
    <name evidence="13" type="ORF">HDA32_000180</name>
</gene>
<evidence type="ECO:0000256" key="9">
    <source>
        <dbReference type="ARBA" id="ARBA00023136"/>
    </source>
</evidence>
<keyword evidence="4" id="KW-0479">Metal-binding</keyword>